<accession>A0A1C3UQ91</accession>
<sequence>MGLGGAFVITIAVIVLFFWYSAYHAETEQDALDLGFLGLILLLVTIFYLVAFSFLVAASAKGLDVKLLVAAVDAFVLIGSKLLAPEFLRYLNEEKIGGTTQSIRKQARKRP</sequence>
<name>A0A1C3UQ91_9BRAD</name>
<keyword evidence="1" id="KW-0472">Membrane</keyword>
<feature type="transmembrane region" description="Helical" evidence="1">
    <location>
        <begin position="6"/>
        <end position="23"/>
    </location>
</feature>
<reference evidence="2 3" key="1">
    <citation type="submission" date="2016-08" db="EMBL/GenBank/DDBJ databases">
        <authorList>
            <person name="Seilhamer J.J."/>
        </authorList>
    </citation>
    <scope>NUCLEOTIDE SEQUENCE [LARGE SCALE GENOMIC DNA]</scope>
    <source>
        <strain evidence="2 3">CCBAU 10071</strain>
    </source>
</reference>
<keyword evidence="1" id="KW-0812">Transmembrane</keyword>
<feature type="transmembrane region" description="Helical" evidence="1">
    <location>
        <begin position="35"/>
        <end position="59"/>
    </location>
</feature>
<evidence type="ECO:0000256" key="1">
    <source>
        <dbReference type="SAM" id="Phobius"/>
    </source>
</evidence>
<dbReference type="EMBL" id="FMAE01000002">
    <property type="protein sequence ID" value="SCB17643.1"/>
    <property type="molecule type" value="Genomic_DNA"/>
</dbReference>
<organism evidence="2 3">
    <name type="scientific">Bradyrhizobium yuanmingense</name>
    <dbReference type="NCBI Taxonomy" id="108015"/>
    <lineage>
        <taxon>Bacteria</taxon>
        <taxon>Pseudomonadati</taxon>
        <taxon>Pseudomonadota</taxon>
        <taxon>Alphaproteobacteria</taxon>
        <taxon>Hyphomicrobiales</taxon>
        <taxon>Nitrobacteraceae</taxon>
        <taxon>Bradyrhizobium</taxon>
    </lineage>
</organism>
<keyword evidence="1" id="KW-1133">Transmembrane helix</keyword>
<dbReference type="AlphaFoldDB" id="A0A1C3UQ91"/>
<protein>
    <submittedName>
        <fullName evidence="2">Uncharacterized protein</fullName>
    </submittedName>
</protein>
<evidence type="ECO:0000313" key="3">
    <source>
        <dbReference type="Proteomes" id="UP000183174"/>
    </source>
</evidence>
<evidence type="ECO:0000313" key="2">
    <source>
        <dbReference type="EMBL" id="SCB17643.1"/>
    </source>
</evidence>
<dbReference type="Proteomes" id="UP000183174">
    <property type="component" value="Unassembled WGS sequence"/>
</dbReference>
<gene>
    <name evidence="2" type="ORF">GA0061099_1002505</name>
</gene>
<proteinExistence type="predicted"/>